<dbReference type="Proteomes" id="UP000614287">
    <property type="component" value="Unassembled WGS sequence"/>
</dbReference>
<dbReference type="GO" id="GO:0003700">
    <property type="term" value="F:DNA-binding transcription factor activity"/>
    <property type="evidence" value="ECO:0007669"/>
    <property type="project" value="InterPro"/>
</dbReference>
<dbReference type="InterPro" id="IPR009594">
    <property type="entry name" value="Tscrpt_reg_HTH_AraC_N"/>
</dbReference>
<dbReference type="Pfam" id="PF12833">
    <property type="entry name" value="HTH_18"/>
    <property type="match status" value="1"/>
</dbReference>
<dbReference type="GO" id="GO:0043565">
    <property type="term" value="F:sequence-specific DNA binding"/>
    <property type="evidence" value="ECO:0007669"/>
    <property type="project" value="InterPro"/>
</dbReference>
<dbReference type="SMART" id="SM00342">
    <property type="entry name" value="HTH_ARAC"/>
    <property type="match status" value="1"/>
</dbReference>
<dbReference type="InterPro" id="IPR018062">
    <property type="entry name" value="HTH_AraC-typ_CS"/>
</dbReference>
<keyword evidence="3" id="KW-0804">Transcription</keyword>
<name>A0A8J3CMD6_9BURK</name>
<evidence type="ECO:0000256" key="1">
    <source>
        <dbReference type="ARBA" id="ARBA00023015"/>
    </source>
</evidence>
<dbReference type="InterPro" id="IPR009057">
    <property type="entry name" value="Homeodomain-like_sf"/>
</dbReference>
<proteinExistence type="predicted"/>
<organism evidence="5 6">
    <name type="scientific">Formosimonas limnophila</name>
    <dbReference type="NCBI Taxonomy" id="1384487"/>
    <lineage>
        <taxon>Bacteria</taxon>
        <taxon>Pseudomonadati</taxon>
        <taxon>Pseudomonadota</taxon>
        <taxon>Betaproteobacteria</taxon>
        <taxon>Burkholderiales</taxon>
        <taxon>Burkholderiaceae</taxon>
        <taxon>Formosimonas</taxon>
    </lineage>
</organism>
<evidence type="ECO:0000313" key="6">
    <source>
        <dbReference type="Proteomes" id="UP000614287"/>
    </source>
</evidence>
<reference evidence="5" key="2">
    <citation type="submission" date="2020-09" db="EMBL/GenBank/DDBJ databases">
        <authorList>
            <person name="Sun Q."/>
            <person name="Kim S."/>
        </authorList>
    </citation>
    <scope>NUCLEOTIDE SEQUENCE</scope>
    <source>
        <strain evidence="5">KCTC 32501</strain>
    </source>
</reference>
<dbReference type="PANTHER" id="PTHR43436:SF2">
    <property type="entry name" value="ARAC_XYLS FAMILY TRANSCRIPTIONAL REGULATOR"/>
    <property type="match status" value="1"/>
</dbReference>
<dbReference type="Pfam" id="PF06719">
    <property type="entry name" value="AraC_N"/>
    <property type="match status" value="1"/>
</dbReference>
<dbReference type="EMBL" id="BMZG01000002">
    <property type="protein sequence ID" value="GHA66500.1"/>
    <property type="molecule type" value="Genomic_DNA"/>
</dbReference>
<evidence type="ECO:0000259" key="4">
    <source>
        <dbReference type="PROSITE" id="PS01124"/>
    </source>
</evidence>
<dbReference type="SUPFAM" id="SSF46689">
    <property type="entry name" value="Homeodomain-like"/>
    <property type="match status" value="2"/>
</dbReference>
<keyword evidence="2" id="KW-0238">DNA-binding</keyword>
<evidence type="ECO:0000256" key="3">
    <source>
        <dbReference type="ARBA" id="ARBA00023163"/>
    </source>
</evidence>
<accession>A0A8J3CMD6</accession>
<dbReference type="AlphaFoldDB" id="A0A8J3CMD6"/>
<dbReference type="PANTHER" id="PTHR43436">
    <property type="entry name" value="ARAC-FAMILY TRANSCRIPTIONAL REGULATOR"/>
    <property type="match status" value="1"/>
</dbReference>
<dbReference type="Gene3D" id="1.10.10.60">
    <property type="entry name" value="Homeodomain-like"/>
    <property type="match status" value="2"/>
</dbReference>
<gene>
    <name evidence="5" type="ORF">GCM10009007_03740</name>
</gene>
<keyword evidence="6" id="KW-1185">Reference proteome</keyword>
<keyword evidence="1" id="KW-0805">Transcription regulation</keyword>
<dbReference type="PROSITE" id="PS00041">
    <property type="entry name" value="HTH_ARAC_FAMILY_1"/>
    <property type="match status" value="1"/>
</dbReference>
<protein>
    <submittedName>
        <fullName evidence="5">AraC family transcriptional regulator</fullName>
    </submittedName>
</protein>
<reference evidence="5" key="1">
    <citation type="journal article" date="2014" name="Int. J. Syst. Evol. Microbiol.">
        <title>Complete genome sequence of Corynebacterium casei LMG S-19264T (=DSM 44701T), isolated from a smear-ripened cheese.</title>
        <authorList>
            <consortium name="US DOE Joint Genome Institute (JGI-PGF)"/>
            <person name="Walter F."/>
            <person name="Albersmeier A."/>
            <person name="Kalinowski J."/>
            <person name="Ruckert C."/>
        </authorList>
    </citation>
    <scope>NUCLEOTIDE SEQUENCE</scope>
    <source>
        <strain evidence="5">KCTC 32501</strain>
    </source>
</reference>
<comment type="caution">
    <text evidence="5">The sequence shown here is derived from an EMBL/GenBank/DDBJ whole genome shotgun (WGS) entry which is preliminary data.</text>
</comment>
<dbReference type="InterPro" id="IPR018060">
    <property type="entry name" value="HTH_AraC"/>
</dbReference>
<dbReference type="PROSITE" id="PS01124">
    <property type="entry name" value="HTH_ARAC_FAMILY_2"/>
    <property type="match status" value="1"/>
</dbReference>
<evidence type="ECO:0000313" key="5">
    <source>
        <dbReference type="EMBL" id="GHA66500.1"/>
    </source>
</evidence>
<evidence type="ECO:0000256" key="2">
    <source>
        <dbReference type="ARBA" id="ARBA00023125"/>
    </source>
</evidence>
<feature type="domain" description="HTH araC/xylS-type" evidence="4">
    <location>
        <begin position="190"/>
        <end position="283"/>
    </location>
</feature>
<sequence>MLNTQPLHAFTNSDAQGLKDTAIPNVQVFWSQCAMPRHVQAYPFGLVFIFQGHKIGYMGERRFQYGAGHYLAIGLPIHFECETYVQNDEPLLGIFVHLDVAELSSLAAQMMASKALPDESSERSGVEPLPITEPMYEVLERILTVINQPQAGSVLGALYVRELCYHVLQDANSTVLLNHLNRSTPQNRVAQTLEYLNQNLQRNPSVPELAQQAHMSTASYNRHFKQLTGHSVVQYTKTLRLMRARHLLTVEGQNVNQTAEQVGYGSAAQLSRDFKAYFGVPPKLAGAL</sequence>
<dbReference type="RefSeq" id="WP_189490783.1">
    <property type="nucleotide sequence ID" value="NZ_BMZG01000002.1"/>
</dbReference>